<dbReference type="Proteomes" id="UP000240424">
    <property type="component" value="Unassembled WGS sequence"/>
</dbReference>
<gene>
    <name evidence="1" type="ORF">MNAB215_4623</name>
</gene>
<protein>
    <submittedName>
        <fullName evidence="1">Mycobacterium numidiamassiliense ORFan</fullName>
    </submittedName>
</protein>
<reference evidence="1 2" key="1">
    <citation type="submission" date="2017-01" db="EMBL/GenBank/DDBJ databases">
        <authorList>
            <consortium name="Urmite Genomes"/>
        </authorList>
    </citation>
    <scope>NUCLEOTIDE SEQUENCE [LARGE SCALE GENOMIC DNA]</scope>
    <source>
        <strain evidence="1 2">AB215</strain>
    </source>
</reference>
<sequence>MRPKVTKALGFGAFAPLPHGGIQAEPGRVRAIVYKELGYEIAHRVRFEVARQYPPHR</sequence>
<dbReference type="AlphaFoldDB" id="A0A2U3PFA8"/>
<proteinExistence type="predicted"/>
<dbReference type="EMBL" id="FUEZ01000004">
    <property type="protein sequence ID" value="SPM42403.1"/>
    <property type="molecule type" value="Genomic_DNA"/>
</dbReference>
<name>A0A2U3PFA8_9MYCO</name>
<accession>A0A2U3PFA8</accession>
<keyword evidence="2" id="KW-1185">Reference proteome</keyword>
<organism evidence="1 2">
    <name type="scientific">Mycobacterium numidiamassiliense</name>
    <dbReference type="NCBI Taxonomy" id="1841861"/>
    <lineage>
        <taxon>Bacteria</taxon>
        <taxon>Bacillati</taxon>
        <taxon>Actinomycetota</taxon>
        <taxon>Actinomycetes</taxon>
        <taxon>Mycobacteriales</taxon>
        <taxon>Mycobacteriaceae</taxon>
        <taxon>Mycobacterium</taxon>
    </lineage>
</organism>
<evidence type="ECO:0000313" key="1">
    <source>
        <dbReference type="EMBL" id="SPM42403.1"/>
    </source>
</evidence>
<evidence type="ECO:0000313" key="2">
    <source>
        <dbReference type="Proteomes" id="UP000240424"/>
    </source>
</evidence>